<keyword evidence="11" id="KW-1185">Reference proteome</keyword>
<comment type="cofactor">
    <cofactor evidence="8">
        <name>Zn(2+)</name>
        <dbReference type="ChEBI" id="CHEBI:29105"/>
    </cofactor>
    <text evidence="8">Binds 1 zinc ion per subunit.</text>
</comment>
<dbReference type="AlphaFoldDB" id="A0A1C0AV13"/>
<dbReference type="EMBL" id="CP036246">
    <property type="protein sequence ID" value="QEP40953.1"/>
    <property type="molecule type" value="Genomic_DNA"/>
</dbReference>
<evidence type="ECO:0000313" key="9">
    <source>
        <dbReference type="EMBL" id="OCL90340.1"/>
    </source>
</evidence>
<dbReference type="GO" id="GO:0000976">
    <property type="term" value="F:transcription cis-regulatory region binding"/>
    <property type="evidence" value="ECO:0007669"/>
    <property type="project" value="TreeGrafter"/>
</dbReference>
<evidence type="ECO:0000256" key="2">
    <source>
        <dbReference type="ARBA" id="ARBA00007957"/>
    </source>
</evidence>
<dbReference type="SUPFAM" id="SSF46785">
    <property type="entry name" value="Winged helix' DNA-binding domain"/>
    <property type="match status" value="1"/>
</dbReference>
<organism evidence="10 12">
    <name type="scientific">Arcobacter porcinus</name>
    <dbReference type="NCBI Taxonomy" id="1935204"/>
    <lineage>
        <taxon>Bacteria</taxon>
        <taxon>Pseudomonadati</taxon>
        <taxon>Campylobacterota</taxon>
        <taxon>Epsilonproteobacteria</taxon>
        <taxon>Campylobacterales</taxon>
        <taxon>Arcobacteraceae</taxon>
        <taxon>Arcobacter</taxon>
    </lineage>
</organism>
<evidence type="ECO:0000256" key="8">
    <source>
        <dbReference type="PIRSR" id="PIRSR602481-1"/>
    </source>
</evidence>
<evidence type="ECO:0000256" key="4">
    <source>
        <dbReference type="ARBA" id="ARBA00022833"/>
    </source>
</evidence>
<keyword evidence="5" id="KW-0805">Transcription regulation</keyword>
<dbReference type="EMBL" id="LDIR01000004">
    <property type="protein sequence ID" value="OCL90340.1"/>
    <property type="molecule type" value="Genomic_DNA"/>
</dbReference>
<dbReference type="Gene3D" id="1.10.10.10">
    <property type="entry name" value="Winged helix-like DNA-binding domain superfamily/Winged helix DNA-binding domain"/>
    <property type="match status" value="1"/>
</dbReference>
<feature type="binding site" evidence="8">
    <location>
        <position position="132"/>
    </location>
    <ligand>
        <name>Zn(2+)</name>
        <dbReference type="ChEBI" id="CHEBI:29105"/>
    </ligand>
</feature>
<dbReference type="Pfam" id="PF01475">
    <property type="entry name" value="FUR"/>
    <property type="match status" value="1"/>
</dbReference>
<dbReference type="InterPro" id="IPR002481">
    <property type="entry name" value="FUR"/>
</dbReference>
<evidence type="ECO:0000256" key="1">
    <source>
        <dbReference type="ARBA" id="ARBA00002997"/>
    </source>
</evidence>
<feature type="binding site" evidence="8">
    <location>
        <position position="129"/>
    </location>
    <ligand>
        <name>Zn(2+)</name>
        <dbReference type="ChEBI" id="CHEBI:29105"/>
    </ligand>
</feature>
<dbReference type="GO" id="GO:0008270">
    <property type="term" value="F:zinc ion binding"/>
    <property type="evidence" value="ECO:0007669"/>
    <property type="project" value="TreeGrafter"/>
</dbReference>
<protein>
    <submittedName>
        <fullName evidence="9">Peroxide operon regulator</fullName>
    </submittedName>
    <submittedName>
        <fullName evidence="10">Peroxide stress transcriptional regulator PerR</fullName>
    </submittedName>
</protein>
<evidence type="ECO:0000256" key="5">
    <source>
        <dbReference type="ARBA" id="ARBA00023015"/>
    </source>
</evidence>
<dbReference type="KEGG" id="apoc:APORC_1363"/>
<reference evidence="9 11" key="1">
    <citation type="submission" date="2015-05" db="EMBL/GenBank/DDBJ databases">
        <authorList>
            <person name="Rovetto F."/>
            <person name="Cocolin L."/>
            <person name="Illeghems K."/>
            <person name="Van Nieuwerburgh F."/>
            <person name="Houf K."/>
        </authorList>
    </citation>
    <scope>NUCLEOTIDE SEQUENCE [LARGE SCALE GENOMIC DNA]</scope>
    <source>
        <strain evidence="9 11">117434</strain>
    </source>
</reference>
<keyword evidence="6" id="KW-0238">DNA-binding</keyword>
<dbReference type="Proteomes" id="UP000093159">
    <property type="component" value="Unassembled WGS sequence"/>
</dbReference>
<dbReference type="PANTHER" id="PTHR33202:SF7">
    <property type="entry name" value="FERRIC UPTAKE REGULATION PROTEIN"/>
    <property type="match status" value="1"/>
</dbReference>
<feature type="binding site" evidence="8">
    <location>
        <position position="90"/>
    </location>
    <ligand>
        <name>Zn(2+)</name>
        <dbReference type="ChEBI" id="CHEBI:29105"/>
    </ligand>
</feature>
<dbReference type="GO" id="GO:1900376">
    <property type="term" value="P:regulation of secondary metabolite biosynthetic process"/>
    <property type="evidence" value="ECO:0007669"/>
    <property type="project" value="TreeGrafter"/>
</dbReference>
<evidence type="ECO:0000256" key="6">
    <source>
        <dbReference type="ARBA" id="ARBA00023125"/>
    </source>
</evidence>
<sequence length="133" mass="15171">MIDTTTLLKNYDLKVTPQRIAIIEELYKNGHMNIDDLYRKLLDRFPSVSLATIYKNINSMVEKLFLSEVKIPNSKTVYELSKNEHAHLVCSVCKDIMDIEIDSSDIAKQIGNMSKFKVEQTDIILSGICPKCS</sequence>
<evidence type="ECO:0000313" key="11">
    <source>
        <dbReference type="Proteomes" id="UP000093159"/>
    </source>
</evidence>
<reference evidence="10 12" key="3">
    <citation type="submission" date="2019-09" db="EMBL/GenBank/DDBJ databases">
        <title>Taxonomic note: a critical rebuttal of the proposed division of the genus Arcobacter into six genera, emended descriptions of Arcobacter anaerophilus and the genus Arcobacter, and an assessment of genus-level boundaries for Epsilonproteobacteria using in silico genomic comparator tools.</title>
        <authorList>
            <person name="On S.L.W."/>
            <person name="Miller W.G."/>
            <person name="Biggs P."/>
            <person name="Cornelius A."/>
            <person name="Vandamme P."/>
        </authorList>
    </citation>
    <scope>NUCLEOTIDE SEQUENCE [LARGE SCALE GENOMIC DNA]</scope>
    <source>
        <strain evidence="10 12">CCUG 56899</strain>
    </source>
</reference>
<evidence type="ECO:0000256" key="3">
    <source>
        <dbReference type="ARBA" id="ARBA00022491"/>
    </source>
</evidence>
<name>A0A1C0AV13_9BACT</name>
<evidence type="ECO:0000256" key="7">
    <source>
        <dbReference type="ARBA" id="ARBA00023163"/>
    </source>
</evidence>
<evidence type="ECO:0000313" key="12">
    <source>
        <dbReference type="Proteomes" id="UP000322644"/>
    </source>
</evidence>
<dbReference type="InterPro" id="IPR043135">
    <property type="entry name" value="Fur_C"/>
</dbReference>
<comment type="similarity">
    <text evidence="2">Belongs to the Fur family.</text>
</comment>
<keyword evidence="4 8" id="KW-0862">Zinc</keyword>
<reference evidence="10 12" key="2">
    <citation type="submission" date="2019-09" db="EMBL/GenBank/DDBJ databases">
        <title>Complete genome sequencing of four Arcobacter species reveals a diverse suite of mobile elements.</title>
        <authorList>
            <person name="Miller W.G."/>
            <person name="Yee E."/>
            <person name="Bono J.L."/>
        </authorList>
    </citation>
    <scope>NUCLEOTIDE SEQUENCE [LARGE SCALE GENOMIC DNA]</scope>
    <source>
        <strain evidence="10 12">CCUG 56899</strain>
    </source>
</reference>
<dbReference type="RefSeq" id="WP_066174113.1">
    <property type="nucleotide sequence ID" value="NZ_CP036246.2"/>
</dbReference>
<feature type="binding site" evidence="8">
    <location>
        <position position="93"/>
    </location>
    <ligand>
        <name>Zn(2+)</name>
        <dbReference type="ChEBI" id="CHEBI:29105"/>
    </ligand>
</feature>
<dbReference type="GO" id="GO:0003700">
    <property type="term" value="F:DNA-binding transcription factor activity"/>
    <property type="evidence" value="ECO:0007669"/>
    <property type="project" value="InterPro"/>
</dbReference>
<evidence type="ECO:0000313" key="10">
    <source>
        <dbReference type="EMBL" id="QEP40953.1"/>
    </source>
</evidence>
<dbReference type="InterPro" id="IPR036390">
    <property type="entry name" value="WH_DNA-bd_sf"/>
</dbReference>
<dbReference type="PANTHER" id="PTHR33202">
    <property type="entry name" value="ZINC UPTAKE REGULATION PROTEIN"/>
    <property type="match status" value="1"/>
</dbReference>
<dbReference type="OrthoDB" id="8659436at2"/>
<dbReference type="Gene3D" id="3.30.1490.190">
    <property type="match status" value="1"/>
</dbReference>
<dbReference type="GO" id="GO:0045892">
    <property type="term" value="P:negative regulation of DNA-templated transcription"/>
    <property type="evidence" value="ECO:0007669"/>
    <property type="project" value="TreeGrafter"/>
</dbReference>
<dbReference type="InterPro" id="IPR036388">
    <property type="entry name" value="WH-like_DNA-bd_sf"/>
</dbReference>
<proteinExistence type="inferred from homology"/>
<dbReference type="CDD" id="cd07153">
    <property type="entry name" value="Fur_like"/>
    <property type="match status" value="1"/>
</dbReference>
<keyword evidence="7" id="KW-0804">Transcription</keyword>
<dbReference type="Proteomes" id="UP000322644">
    <property type="component" value="Chromosome"/>
</dbReference>
<gene>
    <name evidence="10" type="primary">perR</name>
    <name evidence="9" type="synonym">perR_2</name>
    <name evidence="9" type="ORF">AAX28_01826</name>
    <name evidence="10" type="ORF">APORC_1363</name>
</gene>
<keyword evidence="3" id="KW-0678">Repressor</keyword>
<keyword evidence="8" id="KW-0479">Metal-binding</keyword>
<accession>A0A1C0AV13</accession>
<comment type="function">
    <text evidence="1">Acts as a global negative controlling element, employing Fe(2+) as a cofactor to bind the operator of the repressed genes.</text>
</comment>